<keyword evidence="7 9" id="KW-0503">Monooxygenase</keyword>
<dbReference type="GO" id="GO:0005506">
    <property type="term" value="F:iron ion binding"/>
    <property type="evidence" value="ECO:0007669"/>
    <property type="project" value="InterPro"/>
</dbReference>
<evidence type="ECO:0000256" key="7">
    <source>
        <dbReference type="RuleBase" id="RU000461"/>
    </source>
</evidence>
<evidence type="ECO:0000256" key="8">
    <source>
        <dbReference type="SAM" id="Phobius"/>
    </source>
</evidence>
<dbReference type="GO" id="GO:0020037">
    <property type="term" value="F:heme binding"/>
    <property type="evidence" value="ECO:0007669"/>
    <property type="project" value="InterPro"/>
</dbReference>
<keyword evidence="10" id="KW-1185">Reference proteome</keyword>
<dbReference type="InterPro" id="IPR017972">
    <property type="entry name" value="Cyt_P450_CS"/>
</dbReference>
<keyword evidence="7" id="KW-0560">Oxidoreductase</keyword>
<keyword evidence="4 6" id="KW-0479">Metal-binding</keyword>
<dbReference type="GO" id="GO:0016705">
    <property type="term" value="F:oxidoreductase activity, acting on paired donors, with incorporation or reduction of molecular oxygen"/>
    <property type="evidence" value="ECO:0007669"/>
    <property type="project" value="InterPro"/>
</dbReference>
<dbReference type="PROSITE" id="PS00086">
    <property type="entry name" value="CYTOCHROME_P450"/>
    <property type="match status" value="1"/>
</dbReference>
<protein>
    <submittedName>
        <fullName evidence="9">Cytochrome p450 monooxygenase</fullName>
    </submittedName>
</protein>
<sequence length="609" mass="69132">MSFVNSNQTTRFVEEAASIPRKYGFFVLGLGLSIWLVYSLYLKALPKPIKGMPHHPESTRRIMGDLPDLARTVARTKDLSGWLHGRAAEFNSPVCQIFLRPLSPPIVLLSDFREAQDLCMRRKEFDRGSMMRDLFTGPSPDHHITMVTGDEWKAHRRLLQDLMSPPFLQNVAAPAIYMNVVNLIKLWEEKARIAEGRPFSAYQDIFYTALDAVDAFSFGNDFPHNATKPIADLIRDLDDTEAAELRQGLSTDDPVDFPTVECDEVINAILDVSINIERLHASPFPVWKWRVIEKFPPLNKTMRVRREFLTRELNKAVSRQQSSGMDDTWMHSAVDLMVRREKKMAEEDGRAPNFLSPTMIDELFGVITGGHDTTSTTMLWGLKFLADNPEIQTKLRTAMEDGFSAARAEKRNLYIEEIMHTNVPYLYASMEEILRLAGTAPLVEREALRDTVLLGYQIPKGTKVFCLSLGASITSAAFKVDETKRNDTYHLSVKNRGEVPEWDPMDVAVFNPDRWLKPANSTEEKDQVNGDGPEVEFDSTSGPQIAFGLGKRSCFGKRLAYVELRILLSLIVWNFEIMKCPDALSGYEGRDGVTHKPLKNFVRLRKLVR</sequence>
<evidence type="ECO:0000313" key="9">
    <source>
        <dbReference type="EMBL" id="KAF9881632.1"/>
    </source>
</evidence>
<comment type="cofactor">
    <cofactor evidence="1 6">
        <name>heme</name>
        <dbReference type="ChEBI" id="CHEBI:30413"/>
    </cofactor>
</comment>
<dbReference type="PANTHER" id="PTHR24305:SF232">
    <property type="entry name" value="P450, PUTATIVE (EUROFUNG)-RELATED"/>
    <property type="match status" value="1"/>
</dbReference>
<proteinExistence type="inferred from homology"/>
<dbReference type="InterPro" id="IPR002401">
    <property type="entry name" value="Cyt_P450_E_grp-I"/>
</dbReference>
<dbReference type="OrthoDB" id="1470350at2759"/>
<evidence type="ECO:0000256" key="6">
    <source>
        <dbReference type="PIRSR" id="PIRSR602401-1"/>
    </source>
</evidence>
<reference evidence="9" key="2">
    <citation type="submission" date="2020-11" db="EMBL/GenBank/DDBJ databases">
        <title>Whole genome sequencing of Colletotrichum sp.</title>
        <authorList>
            <person name="Li H."/>
        </authorList>
    </citation>
    <scope>NUCLEOTIDE SEQUENCE</scope>
    <source>
        <strain evidence="9">CkLH20</strain>
    </source>
</reference>
<dbReference type="InterPro" id="IPR001128">
    <property type="entry name" value="Cyt_P450"/>
</dbReference>
<dbReference type="PANTHER" id="PTHR24305">
    <property type="entry name" value="CYTOCHROME P450"/>
    <property type="match status" value="1"/>
</dbReference>
<keyword evidence="8" id="KW-0472">Membrane</keyword>
<dbReference type="AlphaFoldDB" id="A0A9P6IFT2"/>
<dbReference type="GeneID" id="62156572"/>
<gene>
    <name evidence="9" type="ORF">CkaCkLH20_00778</name>
</gene>
<feature type="transmembrane region" description="Helical" evidence="8">
    <location>
        <begin position="23"/>
        <end position="42"/>
    </location>
</feature>
<dbReference type="SUPFAM" id="SSF48264">
    <property type="entry name" value="Cytochrome P450"/>
    <property type="match status" value="1"/>
</dbReference>
<dbReference type="Proteomes" id="UP000781932">
    <property type="component" value="Unassembled WGS sequence"/>
</dbReference>
<evidence type="ECO:0000256" key="4">
    <source>
        <dbReference type="ARBA" id="ARBA00022723"/>
    </source>
</evidence>
<comment type="caution">
    <text evidence="9">The sequence shown here is derived from an EMBL/GenBank/DDBJ whole genome shotgun (WGS) entry which is preliminary data.</text>
</comment>
<keyword evidence="8" id="KW-0812">Transmembrane</keyword>
<dbReference type="PRINTS" id="PR00463">
    <property type="entry name" value="EP450I"/>
</dbReference>
<comment type="similarity">
    <text evidence="2 7">Belongs to the cytochrome P450 family.</text>
</comment>
<dbReference type="Pfam" id="PF00067">
    <property type="entry name" value="p450"/>
    <property type="match status" value="2"/>
</dbReference>
<name>A0A9P6IFT2_9PEZI</name>
<accession>A0A9P6IFT2</accession>
<dbReference type="InterPro" id="IPR050121">
    <property type="entry name" value="Cytochrome_P450_monoxygenase"/>
</dbReference>
<keyword evidence="5 6" id="KW-0408">Iron</keyword>
<dbReference type="GO" id="GO:0004497">
    <property type="term" value="F:monooxygenase activity"/>
    <property type="evidence" value="ECO:0007669"/>
    <property type="project" value="UniProtKB-KW"/>
</dbReference>
<keyword evidence="8" id="KW-1133">Transmembrane helix</keyword>
<evidence type="ECO:0000313" key="10">
    <source>
        <dbReference type="Proteomes" id="UP000781932"/>
    </source>
</evidence>
<evidence type="ECO:0000256" key="5">
    <source>
        <dbReference type="ARBA" id="ARBA00023004"/>
    </source>
</evidence>
<feature type="binding site" description="axial binding residue" evidence="6">
    <location>
        <position position="554"/>
    </location>
    <ligand>
        <name>heme</name>
        <dbReference type="ChEBI" id="CHEBI:30413"/>
    </ligand>
    <ligandPart>
        <name>Fe</name>
        <dbReference type="ChEBI" id="CHEBI:18248"/>
    </ligandPart>
</feature>
<dbReference type="RefSeq" id="XP_038751093.1">
    <property type="nucleotide sequence ID" value="XM_038883498.1"/>
</dbReference>
<organism evidence="9 10">
    <name type="scientific">Colletotrichum karsti</name>
    <dbReference type="NCBI Taxonomy" id="1095194"/>
    <lineage>
        <taxon>Eukaryota</taxon>
        <taxon>Fungi</taxon>
        <taxon>Dikarya</taxon>
        <taxon>Ascomycota</taxon>
        <taxon>Pezizomycotina</taxon>
        <taxon>Sordariomycetes</taxon>
        <taxon>Hypocreomycetidae</taxon>
        <taxon>Glomerellales</taxon>
        <taxon>Glomerellaceae</taxon>
        <taxon>Colletotrichum</taxon>
        <taxon>Colletotrichum boninense species complex</taxon>
    </lineage>
</organism>
<evidence type="ECO:0000256" key="3">
    <source>
        <dbReference type="ARBA" id="ARBA00022617"/>
    </source>
</evidence>
<dbReference type="PRINTS" id="PR00385">
    <property type="entry name" value="P450"/>
</dbReference>
<dbReference type="InterPro" id="IPR036396">
    <property type="entry name" value="Cyt_P450_sf"/>
</dbReference>
<evidence type="ECO:0000256" key="1">
    <source>
        <dbReference type="ARBA" id="ARBA00001971"/>
    </source>
</evidence>
<keyword evidence="3 6" id="KW-0349">Heme</keyword>
<evidence type="ECO:0000256" key="2">
    <source>
        <dbReference type="ARBA" id="ARBA00010617"/>
    </source>
</evidence>
<reference evidence="9" key="1">
    <citation type="submission" date="2020-03" db="EMBL/GenBank/DDBJ databases">
        <authorList>
            <person name="He L."/>
        </authorList>
    </citation>
    <scope>NUCLEOTIDE SEQUENCE</scope>
    <source>
        <strain evidence="9">CkLH20</strain>
    </source>
</reference>
<dbReference type="Gene3D" id="1.10.630.10">
    <property type="entry name" value="Cytochrome P450"/>
    <property type="match status" value="1"/>
</dbReference>
<dbReference type="EMBL" id="JAATWM020000002">
    <property type="protein sequence ID" value="KAF9881632.1"/>
    <property type="molecule type" value="Genomic_DNA"/>
</dbReference>